<dbReference type="VEuPathDB" id="FungiDB:PSHT_05523"/>
<feature type="compositionally biased region" description="Basic and acidic residues" evidence="1">
    <location>
        <begin position="280"/>
        <end position="302"/>
    </location>
</feature>
<dbReference type="Proteomes" id="UP000239156">
    <property type="component" value="Unassembled WGS sequence"/>
</dbReference>
<evidence type="ECO:0000313" key="3">
    <source>
        <dbReference type="EMBL" id="POW09975.1"/>
    </source>
</evidence>
<keyword evidence="4" id="KW-1185">Reference proteome</keyword>
<feature type="compositionally biased region" description="Polar residues" evidence="1">
    <location>
        <begin position="321"/>
        <end position="330"/>
    </location>
</feature>
<feature type="region of interest" description="Disordered" evidence="1">
    <location>
        <begin position="130"/>
        <end position="334"/>
    </location>
</feature>
<keyword evidence="2" id="KW-0732">Signal</keyword>
<feature type="compositionally biased region" description="Pro residues" evidence="1">
    <location>
        <begin position="265"/>
        <end position="275"/>
    </location>
</feature>
<evidence type="ECO:0000256" key="1">
    <source>
        <dbReference type="SAM" id="MobiDB-lite"/>
    </source>
</evidence>
<feature type="compositionally biased region" description="Pro residues" evidence="1">
    <location>
        <begin position="240"/>
        <end position="252"/>
    </location>
</feature>
<evidence type="ECO:0000313" key="4">
    <source>
        <dbReference type="Proteomes" id="UP000239156"/>
    </source>
</evidence>
<evidence type="ECO:0000256" key="2">
    <source>
        <dbReference type="SAM" id="SignalP"/>
    </source>
</evidence>
<name>A0A2S4VKF1_9BASI</name>
<protein>
    <submittedName>
        <fullName evidence="3">Uncharacterized protein</fullName>
    </submittedName>
</protein>
<comment type="caution">
    <text evidence="3">The sequence shown here is derived from an EMBL/GenBank/DDBJ whole genome shotgun (WGS) entry which is preliminary data.</text>
</comment>
<feature type="compositionally biased region" description="Pro residues" evidence="1">
    <location>
        <begin position="207"/>
        <end position="230"/>
    </location>
</feature>
<feature type="compositionally biased region" description="Basic and acidic residues" evidence="1">
    <location>
        <begin position="310"/>
        <end position="319"/>
    </location>
</feature>
<dbReference type="EMBL" id="PKSL01000050">
    <property type="protein sequence ID" value="POW09975.1"/>
    <property type="molecule type" value="Genomic_DNA"/>
</dbReference>
<dbReference type="AlphaFoldDB" id="A0A2S4VKF1"/>
<feature type="signal peptide" evidence="2">
    <location>
        <begin position="1"/>
        <end position="24"/>
    </location>
</feature>
<proteinExistence type="predicted"/>
<gene>
    <name evidence="3" type="ORF">PSTT_06413</name>
</gene>
<reference evidence="3" key="1">
    <citation type="submission" date="2017-12" db="EMBL/GenBank/DDBJ databases">
        <title>Gene loss provides genomic basis for host adaptation in cereal stripe rust fungi.</title>
        <authorList>
            <person name="Xia C."/>
        </authorList>
    </citation>
    <scope>NUCLEOTIDE SEQUENCE [LARGE SCALE GENOMIC DNA]</scope>
    <source>
        <strain evidence="3">93-210</strain>
    </source>
</reference>
<accession>A0A2S4VKF1</accession>
<organism evidence="3 4">
    <name type="scientific">Puccinia striiformis</name>
    <dbReference type="NCBI Taxonomy" id="27350"/>
    <lineage>
        <taxon>Eukaryota</taxon>
        <taxon>Fungi</taxon>
        <taxon>Dikarya</taxon>
        <taxon>Basidiomycota</taxon>
        <taxon>Pucciniomycotina</taxon>
        <taxon>Pucciniomycetes</taxon>
        <taxon>Pucciniales</taxon>
        <taxon>Pucciniaceae</taxon>
        <taxon>Puccinia</taxon>
    </lineage>
</organism>
<dbReference type="PRINTS" id="PR01217">
    <property type="entry name" value="PRICHEXTENSN"/>
</dbReference>
<feature type="chain" id="PRO_5015410628" evidence="2">
    <location>
        <begin position="25"/>
        <end position="345"/>
    </location>
</feature>
<feature type="compositionally biased region" description="Pro residues" evidence="1">
    <location>
        <begin position="183"/>
        <end position="200"/>
    </location>
</feature>
<dbReference type="VEuPathDB" id="FungiDB:PSTT_06413"/>
<sequence length="345" mass="35275">MRPSMMSGKVIVALLCWVTRPVDTTEEVINPFSRPKLVGIQSIRRELSVISSKAVSLTLVLVWVSHVQDQQHVWHLTFATVPALIEPISSIHHHAFIKFCKACVHSIDRRGHYFSPARWLALFSCRPTPPTDPAGPPPPEREPKPLVAPAPMPGTPGAGKKTGPAPPAPNPADPGRDAKPEGAPGPKPDGPPGTPGPKPDGPGKDGPTPPLDPAAPGPAPGPGVPPPSGPMTPGKKDGLTPPPSGAPVPPPGKGGRPEKESGPPGAAPPSPPPGATVPAPDKKAGPADDPAHKKMEPKKPDGPRPPSGGDGKKKGDERSSASSLSGSVFTSGLLVTLTGIASILA</sequence>